<organism evidence="2 3">
    <name type="scientific">Actinomycetospora termitidis</name>
    <dbReference type="NCBI Taxonomy" id="3053470"/>
    <lineage>
        <taxon>Bacteria</taxon>
        <taxon>Bacillati</taxon>
        <taxon>Actinomycetota</taxon>
        <taxon>Actinomycetes</taxon>
        <taxon>Pseudonocardiales</taxon>
        <taxon>Pseudonocardiaceae</taxon>
        <taxon>Actinomycetospora</taxon>
    </lineage>
</organism>
<proteinExistence type="predicted"/>
<dbReference type="RefSeq" id="WP_286055979.1">
    <property type="nucleotide sequence ID" value="NZ_JASVWF010000007.1"/>
</dbReference>
<feature type="transmembrane region" description="Helical" evidence="1">
    <location>
        <begin position="84"/>
        <end position="104"/>
    </location>
</feature>
<keyword evidence="1" id="KW-0472">Membrane</keyword>
<feature type="transmembrane region" description="Helical" evidence="1">
    <location>
        <begin position="12"/>
        <end position="36"/>
    </location>
</feature>
<keyword evidence="1" id="KW-1133">Transmembrane helix</keyword>
<dbReference type="Proteomes" id="UP001231924">
    <property type="component" value="Unassembled WGS sequence"/>
</dbReference>
<sequence>MIAAAGFLLSDVARWAVIALGSLVVGAIAVVVAIHWRAFRAAPRGYGLLPLHVALIGTSHGGLIAMLALASVDSLGRESISWRFGVYIVCCLLTLVALWVIATFQWRRMVHERGTTVVEGVATTIRPGRRAS</sequence>
<comment type="caution">
    <text evidence="2">The sequence shown here is derived from an EMBL/GenBank/DDBJ whole genome shotgun (WGS) entry which is preliminary data.</text>
</comment>
<feature type="transmembrane region" description="Helical" evidence="1">
    <location>
        <begin position="48"/>
        <end position="72"/>
    </location>
</feature>
<gene>
    <name evidence="2" type="ORF">QRT03_25720</name>
</gene>
<accession>A0ABT7MFE4</accession>
<keyword evidence="1" id="KW-0812">Transmembrane</keyword>
<dbReference type="EMBL" id="JASVWF010000007">
    <property type="protein sequence ID" value="MDL5159391.1"/>
    <property type="molecule type" value="Genomic_DNA"/>
</dbReference>
<name>A0ABT7MFE4_9PSEU</name>
<reference evidence="2 3" key="1">
    <citation type="submission" date="2023-06" db="EMBL/GenBank/DDBJ databases">
        <title>Actinomycetospora Odt1-22.</title>
        <authorList>
            <person name="Supong K."/>
        </authorList>
    </citation>
    <scope>NUCLEOTIDE SEQUENCE [LARGE SCALE GENOMIC DNA]</scope>
    <source>
        <strain evidence="2 3">Odt1-22</strain>
    </source>
</reference>
<keyword evidence="3" id="KW-1185">Reference proteome</keyword>
<evidence type="ECO:0000313" key="3">
    <source>
        <dbReference type="Proteomes" id="UP001231924"/>
    </source>
</evidence>
<protein>
    <submittedName>
        <fullName evidence="2">Uncharacterized protein</fullName>
    </submittedName>
</protein>
<evidence type="ECO:0000256" key="1">
    <source>
        <dbReference type="SAM" id="Phobius"/>
    </source>
</evidence>
<evidence type="ECO:0000313" key="2">
    <source>
        <dbReference type="EMBL" id="MDL5159391.1"/>
    </source>
</evidence>